<evidence type="ECO:0000313" key="1">
    <source>
        <dbReference type="EMBL" id="KAG6517100.1"/>
    </source>
</evidence>
<accession>A0A8J5LGN1</accession>
<keyword evidence="2" id="KW-1185">Reference proteome</keyword>
<dbReference type="Proteomes" id="UP000734854">
    <property type="component" value="Unassembled WGS sequence"/>
</dbReference>
<sequence length="104" mass="11751">MVHTTTPFSTSSSPGSSLSFRVLHRRPLLPSSLLCLCPRSPTERFLPPRSHLHASSWHLQKGCFDRKLKVECNGIGFGINRIDLLDVRRDLTALWKIDIDGKVK</sequence>
<proteinExistence type="predicted"/>
<protein>
    <submittedName>
        <fullName evidence="1">Uncharacterized protein</fullName>
    </submittedName>
</protein>
<evidence type="ECO:0000313" key="2">
    <source>
        <dbReference type="Proteomes" id="UP000734854"/>
    </source>
</evidence>
<name>A0A8J5LGN1_ZINOF</name>
<organism evidence="1 2">
    <name type="scientific">Zingiber officinale</name>
    <name type="common">Ginger</name>
    <name type="synonym">Amomum zingiber</name>
    <dbReference type="NCBI Taxonomy" id="94328"/>
    <lineage>
        <taxon>Eukaryota</taxon>
        <taxon>Viridiplantae</taxon>
        <taxon>Streptophyta</taxon>
        <taxon>Embryophyta</taxon>
        <taxon>Tracheophyta</taxon>
        <taxon>Spermatophyta</taxon>
        <taxon>Magnoliopsida</taxon>
        <taxon>Liliopsida</taxon>
        <taxon>Zingiberales</taxon>
        <taxon>Zingiberaceae</taxon>
        <taxon>Zingiber</taxon>
    </lineage>
</organism>
<dbReference type="EMBL" id="JACMSC010000006">
    <property type="protein sequence ID" value="KAG6517100.1"/>
    <property type="molecule type" value="Genomic_DNA"/>
</dbReference>
<reference evidence="1 2" key="1">
    <citation type="submission" date="2020-08" db="EMBL/GenBank/DDBJ databases">
        <title>Plant Genome Project.</title>
        <authorList>
            <person name="Zhang R.-G."/>
        </authorList>
    </citation>
    <scope>NUCLEOTIDE SEQUENCE [LARGE SCALE GENOMIC DNA]</scope>
    <source>
        <tissue evidence="1">Rhizome</tissue>
    </source>
</reference>
<dbReference type="AlphaFoldDB" id="A0A8J5LGN1"/>
<comment type="caution">
    <text evidence="1">The sequence shown here is derived from an EMBL/GenBank/DDBJ whole genome shotgun (WGS) entry which is preliminary data.</text>
</comment>
<gene>
    <name evidence="1" type="ORF">ZIOFF_020480</name>
</gene>